<comment type="caution">
    <text evidence="3">The sequence shown here is derived from an EMBL/GenBank/DDBJ whole genome shotgun (WGS) entry which is preliminary data.</text>
</comment>
<dbReference type="InterPro" id="IPR020546">
    <property type="entry name" value="ATP_synth_F1_dsu/esu_N"/>
</dbReference>
<dbReference type="Proteomes" id="UP000034875">
    <property type="component" value="Unassembled WGS sequence"/>
</dbReference>
<dbReference type="AlphaFoldDB" id="A0A0G1BEH1"/>
<sequence length="91" mass="10576">MVQYKGSFKCIILSPKNLIYEKEIQSIFLSGDRGEYEILAYHYPVLGVLKKGDVIINWNERIPIRGGVIRFFANECIIMVEEEIKAPRQDK</sequence>
<proteinExistence type="predicted"/>
<accession>A0A0G1BEH1</accession>
<protein>
    <submittedName>
        <fullName evidence="3">ATP synthase, Delta/Epsilon chain, beta-sandwich domain protein</fullName>
    </submittedName>
</protein>
<evidence type="ECO:0000256" key="1">
    <source>
        <dbReference type="ARBA" id="ARBA00023196"/>
    </source>
</evidence>
<keyword evidence="1" id="KW-0139">CF(1)</keyword>
<organism evidence="3 4">
    <name type="scientific">candidate division CPR1 bacterium GW2011_GWA2_42_17</name>
    <dbReference type="NCBI Taxonomy" id="1618341"/>
    <lineage>
        <taxon>Bacteria</taxon>
        <taxon>candidate division CPR1</taxon>
    </lineage>
</organism>
<dbReference type="Gene3D" id="2.60.15.10">
    <property type="entry name" value="F0F1 ATP synthase delta/epsilon subunit, N-terminal"/>
    <property type="match status" value="1"/>
</dbReference>
<dbReference type="InterPro" id="IPR036771">
    <property type="entry name" value="ATPsynth_dsu/esu_N"/>
</dbReference>
<gene>
    <name evidence="3" type="ORF">UV05_C0001G0021</name>
</gene>
<reference evidence="3 4" key="1">
    <citation type="journal article" date="2015" name="Nature">
        <title>rRNA introns, odd ribosomes, and small enigmatic genomes across a large radiation of phyla.</title>
        <authorList>
            <person name="Brown C.T."/>
            <person name="Hug L.A."/>
            <person name="Thomas B.C."/>
            <person name="Sharon I."/>
            <person name="Castelle C.J."/>
            <person name="Singh A."/>
            <person name="Wilkins M.J."/>
            <person name="Williams K.H."/>
            <person name="Banfield J.F."/>
        </authorList>
    </citation>
    <scope>NUCLEOTIDE SEQUENCE [LARGE SCALE GENOMIC DNA]</scope>
</reference>
<dbReference type="EMBL" id="LCCZ01000001">
    <property type="protein sequence ID" value="KKS44761.1"/>
    <property type="molecule type" value="Genomic_DNA"/>
</dbReference>
<evidence type="ECO:0000313" key="4">
    <source>
        <dbReference type="Proteomes" id="UP000034875"/>
    </source>
</evidence>
<dbReference type="GO" id="GO:0015986">
    <property type="term" value="P:proton motive force-driven ATP synthesis"/>
    <property type="evidence" value="ECO:0007669"/>
    <property type="project" value="InterPro"/>
</dbReference>
<dbReference type="Pfam" id="PF02823">
    <property type="entry name" value="ATP-synt_DE_N"/>
    <property type="match status" value="1"/>
</dbReference>
<feature type="domain" description="ATP synthase F1 complex delta/epsilon subunit N-terminal" evidence="2">
    <location>
        <begin position="8"/>
        <end position="81"/>
    </location>
</feature>
<keyword evidence="1" id="KW-0066">ATP synthesis</keyword>
<name>A0A0G1BEH1_9BACT</name>
<evidence type="ECO:0000259" key="2">
    <source>
        <dbReference type="Pfam" id="PF02823"/>
    </source>
</evidence>
<evidence type="ECO:0000313" key="3">
    <source>
        <dbReference type="EMBL" id="KKS44761.1"/>
    </source>
</evidence>
<dbReference type="GO" id="GO:0045259">
    <property type="term" value="C:proton-transporting ATP synthase complex"/>
    <property type="evidence" value="ECO:0007669"/>
    <property type="project" value="UniProtKB-KW"/>
</dbReference>
<dbReference type="SUPFAM" id="SSF51344">
    <property type="entry name" value="Epsilon subunit of F1F0-ATP synthase N-terminal domain"/>
    <property type="match status" value="1"/>
</dbReference>